<evidence type="ECO:0000313" key="3">
    <source>
        <dbReference type="Proteomes" id="UP000069443"/>
    </source>
</evidence>
<evidence type="ECO:0000313" key="2">
    <source>
        <dbReference type="EMBL" id="GAS95208.1"/>
    </source>
</evidence>
<feature type="compositionally biased region" description="Polar residues" evidence="1">
    <location>
        <begin position="1"/>
        <end position="12"/>
    </location>
</feature>
<feature type="compositionally biased region" description="Low complexity" evidence="1">
    <location>
        <begin position="26"/>
        <end position="41"/>
    </location>
</feature>
<proteinExistence type="predicted"/>
<accession>A0A124E1Z4</accession>
<gene>
    <name evidence="2" type="ORF">RMCC_2174</name>
</gene>
<reference evidence="3" key="2">
    <citation type="submission" date="2016-02" db="EMBL/GenBank/DDBJ databases">
        <title>Draft genome sequence of five rapidly growing Mycobacterium species.</title>
        <authorList>
            <person name="Katahira K."/>
            <person name="Gotou Y."/>
            <person name="Iida K."/>
            <person name="Ogura Y."/>
            <person name="Hayashi T."/>
        </authorList>
    </citation>
    <scope>NUCLEOTIDE SEQUENCE [LARGE SCALE GENOMIC DNA]</scope>
    <source>
        <strain evidence="3">JCM15298</strain>
    </source>
</reference>
<name>A0A124E1Z4_MYCCR</name>
<protein>
    <submittedName>
        <fullName evidence="2">p-loop containing nucleoside triphosphate hydrol ase</fullName>
    </submittedName>
</protein>
<keyword evidence="3" id="KW-1185">Reference proteome</keyword>
<dbReference type="AlphaFoldDB" id="A0A124E1Z4"/>
<feature type="region of interest" description="Disordered" evidence="1">
    <location>
        <begin position="1"/>
        <end position="54"/>
    </location>
</feature>
<organism evidence="2 3">
    <name type="scientific">Mycolicibacterium canariasense</name>
    <name type="common">Mycobacterium canariasense</name>
    <dbReference type="NCBI Taxonomy" id="228230"/>
    <lineage>
        <taxon>Bacteria</taxon>
        <taxon>Bacillati</taxon>
        <taxon>Actinomycetota</taxon>
        <taxon>Actinomycetes</taxon>
        <taxon>Mycobacteriales</taxon>
        <taxon>Mycobacteriaceae</taxon>
        <taxon>Mycolicibacterium</taxon>
    </lineage>
</organism>
<dbReference type="EMBL" id="BCSY01000036">
    <property type="protein sequence ID" value="GAS95208.1"/>
    <property type="molecule type" value="Genomic_DNA"/>
</dbReference>
<dbReference type="STRING" id="228230.RMCC_2174"/>
<dbReference type="Proteomes" id="UP000069443">
    <property type="component" value="Unassembled WGS sequence"/>
</dbReference>
<comment type="caution">
    <text evidence="2">The sequence shown here is derived from an EMBL/GenBank/DDBJ whole genome shotgun (WGS) entry which is preliminary data.</text>
</comment>
<reference evidence="3" key="1">
    <citation type="journal article" date="2016" name="Genome Announc.">
        <title>Draft Genome Sequences of Five Rapidly Growing Mycobacterium Species, M. thermoresistibile, M. fortuitum subsp. acetamidolyticum, M. canariasense, M. brisbanense, and M. novocastrense.</title>
        <authorList>
            <person name="Katahira K."/>
            <person name="Ogura Y."/>
            <person name="Gotoh Y."/>
            <person name="Hayashi T."/>
        </authorList>
    </citation>
    <scope>NUCLEOTIDE SEQUENCE [LARGE SCALE GENOMIC DNA]</scope>
    <source>
        <strain evidence="3">JCM15298</strain>
    </source>
</reference>
<evidence type="ECO:0000256" key="1">
    <source>
        <dbReference type="SAM" id="MobiDB-lite"/>
    </source>
</evidence>
<sequence>MRVCSNGSSGSGAVTRHHIRRTKSAPDPMSSIRMSSSASGSDGAGPGGPVRGRRSGCVGIACRTPCSGPLSGTVKETVPVVSSRPACRLSTRRAAAVRPS</sequence>